<proteinExistence type="predicted"/>
<accession>A0ABT7YB96</accession>
<evidence type="ECO:0000313" key="2">
    <source>
        <dbReference type="Proteomes" id="UP001171916"/>
    </source>
</evidence>
<keyword evidence="2" id="KW-1185">Reference proteome</keyword>
<reference evidence="1" key="1">
    <citation type="submission" date="2023-06" db="EMBL/GenBank/DDBJ databases">
        <title>Robiginitalea aurantiacus sp. nov. and Algoriphagus sediminis sp. nov., isolated from coastal sediment.</title>
        <authorList>
            <person name="Zhou Z.Y."/>
            <person name="An J."/>
            <person name="Jia Y.W."/>
            <person name="Du Z.J."/>
        </authorList>
    </citation>
    <scope>NUCLEOTIDE SEQUENCE</scope>
    <source>
        <strain evidence="1">C2-7</strain>
    </source>
</reference>
<evidence type="ECO:0000313" key="1">
    <source>
        <dbReference type="EMBL" id="MDN3203784.1"/>
    </source>
</evidence>
<dbReference type="Proteomes" id="UP001171916">
    <property type="component" value="Unassembled WGS sequence"/>
</dbReference>
<name>A0ABT7YB96_9BACT</name>
<comment type="caution">
    <text evidence="1">The sequence shown here is derived from an EMBL/GenBank/DDBJ whole genome shotgun (WGS) entry which is preliminary data.</text>
</comment>
<protein>
    <submittedName>
        <fullName evidence="1">Uncharacterized protein</fullName>
    </submittedName>
</protein>
<gene>
    <name evidence="1" type="ORF">QVH07_06470</name>
</gene>
<dbReference type="EMBL" id="JAUEPH010000002">
    <property type="protein sequence ID" value="MDN3203784.1"/>
    <property type="molecule type" value="Genomic_DNA"/>
</dbReference>
<organism evidence="1 2">
    <name type="scientific">Algoriphagus sediminis</name>
    <dbReference type="NCBI Taxonomy" id="3057113"/>
    <lineage>
        <taxon>Bacteria</taxon>
        <taxon>Pseudomonadati</taxon>
        <taxon>Bacteroidota</taxon>
        <taxon>Cytophagia</taxon>
        <taxon>Cytophagales</taxon>
        <taxon>Cyclobacteriaceae</taxon>
        <taxon>Algoriphagus</taxon>
    </lineage>
</organism>
<sequence>MNAFNESDAEKLIKCVKENTKGILANLDREAIDVYRFLISEFRKGDVSKNYLFQFVFRSYYRLDNAGLTPEFKSRYFELMEEKRDNQSIGIKDLLLELEKYPRIKENKKNQKKGSFQFSFVSKLLNTVDPEFPIYDSKVSKAIVGSAYNPAGTFDHKFNVYQSRHKVIRKTYSYILDRKSFKSLLSDFDEFFPDNGLSDLKKLDFIFWSYGKTIE</sequence>
<dbReference type="RefSeq" id="WP_289999341.1">
    <property type="nucleotide sequence ID" value="NZ_JAUEPH010000002.1"/>
</dbReference>